<dbReference type="GO" id="GO:0003677">
    <property type="term" value="F:DNA binding"/>
    <property type="evidence" value="ECO:0007669"/>
    <property type="project" value="UniProtKB-KW"/>
</dbReference>
<evidence type="ECO:0000256" key="1">
    <source>
        <dbReference type="ARBA" id="ARBA00023015"/>
    </source>
</evidence>
<comment type="caution">
    <text evidence="5">The sequence shown here is derived from an EMBL/GenBank/DDBJ whole genome shotgun (WGS) entry which is preliminary data.</text>
</comment>
<evidence type="ECO:0000256" key="2">
    <source>
        <dbReference type="ARBA" id="ARBA00023125"/>
    </source>
</evidence>
<name>A0A926HWF6_9FIRM</name>
<organism evidence="5 6">
    <name type="scientific">Guopingia tenuis</name>
    <dbReference type="NCBI Taxonomy" id="2763656"/>
    <lineage>
        <taxon>Bacteria</taxon>
        <taxon>Bacillati</taxon>
        <taxon>Bacillota</taxon>
        <taxon>Clostridia</taxon>
        <taxon>Christensenellales</taxon>
        <taxon>Christensenellaceae</taxon>
        <taxon>Guopingia</taxon>
    </lineage>
</organism>
<dbReference type="SMART" id="SM01134">
    <property type="entry name" value="DeoRC"/>
    <property type="match status" value="1"/>
</dbReference>
<dbReference type="SUPFAM" id="SSF46785">
    <property type="entry name" value="Winged helix' DNA-binding domain"/>
    <property type="match status" value="1"/>
</dbReference>
<dbReference type="PANTHER" id="PTHR30363">
    <property type="entry name" value="HTH-TYPE TRANSCRIPTIONAL REGULATOR SRLR-RELATED"/>
    <property type="match status" value="1"/>
</dbReference>
<reference evidence="5" key="1">
    <citation type="submission" date="2020-08" db="EMBL/GenBank/DDBJ databases">
        <title>Genome public.</title>
        <authorList>
            <person name="Liu C."/>
            <person name="Sun Q."/>
        </authorList>
    </citation>
    <scope>NUCLEOTIDE SEQUENCE</scope>
    <source>
        <strain evidence="5">NSJ-63</strain>
    </source>
</reference>
<dbReference type="InterPro" id="IPR036390">
    <property type="entry name" value="WH_DNA-bd_sf"/>
</dbReference>
<dbReference type="InterPro" id="IPR036388">
    <property type="entry name" value="WH-like_DNA-bd_sf"/>
</dbReference>
<dbReference type="InterPro" id="IPR018356">
    <property type="entry name" value="Tscrpt_reg_HTH_DeoR_CS"/>
</dbReference>
<dbReference type="SMART" id="SM00420">
    <property type="entry name" value="HTH_DEOR"/>
    <property type="match status" value="1"/>
</dbReference>
<keyword evidence="3" id="KW-0804">Transcription</keyword>
<dbReference type="PROSITE" id="PS00894">
    <property type="entry name" value="HTH_DEOR_1"/>
    <property type="match status" value="1"/>
</dbReference>
<dbReference type="PROSITE" id="PS51000">
    <property type="entry name" value="HTH_DEOR_2"/>
    <property type="match status" value="1"/>
</dbReference>
<dbReference type="Gene3D" id="1.10.10.10">
    <property type="entry name" value="Winged helix-like DNA-binding domain superfamily/Winged helix DNA-binding domain"/>
    <property type="match status" value="1"/>
</dbReference>
<keyword evidence="6" id="KW-1185">Reference proteome</keyword>
<sequence length="265" mass="29337">MSRGNEESVFAEERKHLIVELVNKQVKTTVAQLCDEFKVSPATVRNDLRELEFAGLLKRTHGGAISNRKTNYEPTFYEKLVERIDEKRAIAEAAAAMVQDGDTVAIDSGTTTLELAKHLTHVQNLTVVTYDLQVATFLERNSQATIILMGGILRRDLFYTSGPMTITALQGLNVDRVFLSTNGVAAGKGVTSPNMDQAKLKEEMVHIGDDVILLADHTKLGKAAFIKFADLSEVDVLYTDDRADERIVEELRSEGLEIEVVSVEK</sequence>
<protein>
    <submittedName>
        <fullName evidence="5">DeoR/GlpR transcriptional regulator</fullName>
    </submittedName>
</protein>
<dbReference type="InterPro" id="IPR014036">
    <property type="entry name" value="DeoR-like_C"/>
</dbReference>
<dbReference type="Pfam" id="PF08220">
    <property type="entry name" value="HTH_DeoR"/>
    <property type="match status" value="1"/>
</dbReference>
<keyword evidence="2" id="KW-0238">DNA-binding</keyword>
<dbReference type="InterPro" id="IPR037171">
    <property type="entry name" value="NagB/RpiA_transferase-like"/>
</dbReference>
<dbReference type="RefSeq" id="WP_249280611.1">
    <property type="nucleotide sequence ID" value="NZ_JACRSS010000004.1"/>
</dbReference>
<evidence type="ECO:0000313" key="5">
    <source>
        <dbReference type="EMBL" id="MBC8538969.1"/>
    </source>
</evidence>
<dbReference type="AlphaFoldDB" id="A0A926HWF6"/>
<dbReference type="Proteomes" id="UP000617951">
    <property type="component" value="Unassembled WGS sequence"/>
</dbReference>
<dbReference type="InterPro" id="IPR050313">
    <property type="entry name" value="Carb_Metab_HTH_regulators"/>
</dbReference>
<dbReference type="EMBL" id="JACRSS010000004">
    <property type="protein sequence ID" value="MBC8538969.1"/>
    <property type="molecule type" value="Genomic_DNA"/>
</dbReference>
<gene>
    <name evidence="5" type="ORF">H8693_08485</name>
</gene>
<proteinExistence type="predicted"/>
<dbReference type="PANTHER" id="PTHR30363:SF44">
    <property type="entry name" value="AGA OPERON TRANSCRIPTIONAL REPRESSOR-RELATED"/>
    <property type="match status" value="1"/>
</dbReference>
<dbReference type="Pfam" id="PF00455">
    <property type="entry name" value="DeoRC"/>
    <property type="match status" value="1"/>
</dbReference>
<dbReference type="InterPro" id="IPR001034">
    <property type="entry name" value="DeoR_HTH"/>
</dbReference>
<evidence type="ECO:0000259" key="4">
    <source>
        <dbReference type="PROSITE" id="PS51000"/>
    </source>
</evidence>
<accession>A0A926HWF6</accession>
<dbReference type="GO" id="GO:0003700">
    <property type="term" value="F:DNA-binding transcription factor activity"/>
    <property type="evidence" value="ECO:0007669"/>
    <property type="project" value="InterPro"/>
</dbReference>
<dbReference type="SUPFAM" id="SSF100950">
    <property type="entry name" value="NagB/RpiA/CoA transferase-like"/>
    <property type="match status" value="1"/>
</dbReference>
<dbReference type="Gene3D" id="3.40.50.1360">
    <property type="match status" value="1"/>
</dbReference>
<dbReference type="PRINTS" id="PR00037">
    <property type="entry name" value="HTHLACR"/>
</dbReference>
<keyword evidence="1" id="KW-0805">Transcription regulation</keyword>
<evidence type="ECO:0000313" key="6">
    <source>
        <dbReference type="Proteomes" id="UP000617951"/>
    </source>
</evidence>
<feature type="domain" description="HTH deoR-type" evidence="4">
    <location>
        <begin position="11"/>
        <end position="66"/>
    </location>
</feature>
<evidence type="ECO:0000256" key="3">
    <source>
        <dbReference type="ARBA" id="ARBA00023163"/>
    </source>
</evidence>